<keyword evidence="2" id="KW-1185">Reference proteome</keyword>
<evidence type="ECO:0000313" key="1">
    <source>
        <dbReference type="EMBL" id="SEI70688.1"/>
    </source>
</evidence>
<dbReference type="Proteomes" id="UP000198564">
    <property type="component" value="Unassembled WGS sequence"/>
</dbReference>
<name>A0A1H6SRU2_9LACT</name>
<organism evidence="1 2">
    <name type="scientific">Alkalibacterium gilvum</name>
    <dbReference type="NCBI Taxonomy" id="1130080"/>
    <lineage>
        <taxon>Bacteria</taxon>
        <taxon>Bacillati</taxon>
        <taxon>Bacillota</taxon>
        <taxon>Bacilli</taxon>
        <taxon>Lactobacillales</taxon>
        <taxon>Carnobacteriaceae</taxon>
        <taxon>Alkalibacterium</taxon>
    </lineage>
</organism>
<dbReference type="AlphaFoldDB" id="A0A1H6SRU2"/>
<evidence type="ECO:0000313" key="2">
    <source>
        <dbReference type="Proteomes" id="UP000198564"/>
    </source>
</evidence>
<proteinExistence type="predicted"/>
<sequence length="50" mass="5351">STKLQPEFKGAVKAALKKVKPQASIGVKFGRIANYGSTSSPMGQLQKLFN</sequence>
<feature type="non-terminal residue" evidence="1">
    <location>
        <position position="1"/>
    </location>
</feature>
<reference evidence="2" key="1">
    <citation type="submission" date="2016-10" db="EMBL/GenBank/DDBJ databases">
        <authorList>
            <person name="Varghese N."/>
            <person name="Submissions S."/>
        </authorList>
    </citation>
    <scope>NUCLEOTIDE SEQUENCE [LARGE SCALE GENOMIC DNA]</scope>
    <source>
        <strain evidence="2">DSM 25751</strain>
    </source>
</reference>
<dbReference type="EMBL" id="FNYW01000012">
    <property type="protein sequence ID" value="SEI70688.1"/>
    <property type="molecule type" value="Genomic_DNA"/>
</dbReference>
<protein>
    <submittedName>
        <fullName evidence="1">Uncharacterized protein</fullName>
    </submittedName>
</protein>
<accession>A0A1H6SRU2</accession>
<gene>
    <name evidence="1" type="ORF">SAMN04488113_11240</name>
</gene>